<dbReference type="Proteomes" id="UP000294292">
    <property type="component" value="Chromosome"/>
</dbReference>
<keyword evidence="1" id="KW-0812">Transmembrane</keyword>
<gene>
    <name evidence="2" type="ORF">E2636_10915</name>
</gene>
<evidence type="ECO:0000256" key="1">
    <source>
        <dbReference type="SAM" id="Phobius"/>
    </source>
</evidence>
<sequence>MGIWAWPLVFVIFIISGIGFYATWRIMVFDRKRQEVNDSPIPQTMKEHPFVLNPIIWVYLTALVFVTILIAYYVASSSY</sequence>
<organism evidence="2 3">
    <name type="scientific">Paenisporosarcina antarctica</name>
    <dbReference type="NCBI Taxonomy" id="417367"/>
    <lineage>
        <taxon>Bacteria</taxon>
        <taxon>Bacillati</taxon>
        <taxon>Bacillota</taxon>
        <taxon>Bacilli</taxon>
        <taxon>Bacillales</taxon>
        <taxon>Caryophanaceae</taxon>
        <taxon>Paenisporosarcina</taxon>
    </lineage>
</organism>
<name>A0A4P6ZZ57_9BACL</name>
<dbReference type="RefSeq" id="WP_134210214.1">
    <property type="nucleotide sequence ID" value="NZ_CP038015.1"/>
</dbReference>
<dbReference type="AlphaFoldDB" id="A0A4P6ZZ57"/>
<feature type="transmembrane region" description="Helical" evidence="1">
    <location>
        <begin position="6"/>
        <end position="24"/>
    </location>
</feature>
<keyword evidence="1" id="KW-0472">Membrane</keyword>
<dbReference type="EMBL" id="CP038015">
    <property type="protein sequence ID" value="QBP41623.1"/>
    <property type="molecule type" value="Genomic_DNA"/>
</dbReference>
<reference evidence="2 3" key="1">
    <citation type="submission" date="2019-03" db="EMBL/GenBank/DDBJ databases">
        <title>Complete genome sequence of Paenisporosarcina antarctica CGMCC 1.6503T.</title>
        <authorList>
            <person name="Rong J.-C."/>
            <person name="Chi N.-Y."/>
            <person name="Zhang Q.-F."/>
        </authorList>
    </citation>
    <scope>NUCLEOTIDE SEQUENCE [LARGE SCALE GENOMIC DNA]</scope>
    <source>
        <strain evidence="2 3">CGMCC 1.6503</strain>
    </source>
</reference>
<dbReference type="OrthoDB" id="2454818at2"/>
<protein>
    <recommendedName>
        <fullName evidence="4">Short-chain dehydrogenase</fullName>
    </recommendedName>
</protein>
<keyword evidence="1" id="KW-1133">Transmembrane helix</keyword>
<feature type="transmembrane region" description="Helical" evidence="1">
    <location>
        <begin position="55"/>
        <end position="75"/>
    </location>
</feature>
<evidence type="ECO:0000313" key="2">
    <source>
        <dbReference type="EMBL" id="QBP41623.1"/>
    </source>
</evidence>
<evidence type="ECO:0000313" key="3">
    <source>
        <dbReference type="Proteomes" id="UP000294292"/>
    </source>
</evidence>
<proteinExistence type="predicted"/>
<evidence type="ECO:0008006" key="4">
    <source>
        <dbReference type="Google" id="ProtNLM"/>
    </source>
</evidence>
<dbReference type="KEGG" id="panc:E2636_10915"/>
<keyword evidence="3" id="KW-1185">Reference proteome</keyword>
<accession>A0A4P6ZZ57</accession>